<dbReference type="InterPro" id="IPR050757">
    <property type="entry name" value="Collagen_mod_GT25"/>
</dbReference>
<sequence length="291" mass="33250">MATTKQRAFLRVIFITILIIVLLMFIPRSSFLDINYDKYNENLKSLNETTEITETTETIKSLNSTLGFDHIYVVNLATRPDRLIKMNAMINALNLKVEYFPAISKDNHKILDRYNNSTYMNSTHKACYVSHYMIYSSIIYNRYDSALILEDDVDMELNITSIMTHIHSLLPSDWDLLYIGHCMGWEGFFDQPLFDTSETFKLYPSKKPYCTHGYAVSAAGALKLIKLLAELYLPLDLQLISKIEEGVLKSYSVNPASIIQTNDNPSDVSPGADFLEHKTLIHSTLHSLGLR</sequence>
<gene>
    <name evidence="6" type="ORF">GMARGA_LOCUS5038</name>
</gene>
<evidence type="ECO:0000256" key="3">
    <source>
        <dbReference type="ARBA" id="ARBA00022679"/>
    </source>
</evidence>
<evidence type="ECO:0000313" key="6">
    <source>
        <dbReference type="EMBL" id="CAG8561466.1"/>
    </source>
</evidence>
<keyword evidence="4" id="KW-0812">Transmembrane</keyword>
<name>A0ABN7UFI2_GIGMA</name>
<keyword evidence="7" id="KW-1185">Reference proteome</keyword>
<reference evidence="6 7" key="1">
    <citation type="submission" date="2021-06" db="EMBL/GenBank/DDBJ databases">
        <authorList>
            <person name="Kallberg Y."/>
            <person name="Tangrot J."/>
            <person name="Rosling A."/>
        </authorList>
    </citation>
    <scope>NUCLEOTIDE SEQUENCE [LARGE SCALE GENOMIC DNA]</scope>
    <source>
        <strain evidence="6 7">120-4 pot B 10/14</strain>
    </source>
</reference>
<evidence type="ECO:0000256" key="2">
    <source>
        <dbReference type="ARBA" id="ARBA00022676"/>
    </source>
</evidence>
<evidence type="ECO:0000259" key="5">
    <source>
        <dbReference type="Pfam" id="PF01755"/>
    </source>
</evidence>
<keyword evidence="3" id="KW-0808">Transferase</keyword>
<protein>
    <submittedName>
        <fullName evidence="6">5802_t:CDS:1</fullName>
    </submittedName>
</protein>
<keyword evidence="2" id="KW-0328">Glycosyltransferase</keyword>
<keyword evidence="4" id="KW-0472">Membrane</keyword>
<dbReference type="CDD" id="cd06532">
    <property type="entry name" value="Glyco_transf_25"/>
    <property type="match status" value="1"/>
</dbReference>
<dbReference type="Proteomes" id="UP000789901">
    <property type="component" value="Unassembled WGS sequence"/>
</dbReference>
<organism evidence="6 7">
    <name type="scientific">Gigaspora margarita</name>
    <dbReference type="NCBI Taxonomy" id="4874"/>
    <lineage>
        <taxon>Eukaryota</taxon>
        <taxon>Fungi</taxon>
        <taxon>Fungi incertae sedis</taxon>
        <taxon>Mucoromycota</taxon>
        <taxon>Glomeromycotina</taxon>
        <taxon>Glomeromycetes</taxon>
        <taxon>Diversisporales</taxon>
        <taxon>Gigasporaceae</taxon>
        <taxon>Gigaspora</taxon>
    </lineage>
</organism>
<comment type="similarity">
    <text evidence="1">Belongs to the glycosyltransferase 25 family.</text>
</comment>
<feature type="domain" description="Glycosyl transferase family 25" evidence="5">
    <location>
        <begin position="69"/>
        <end position="237"/>
    </location>
</feature>
<dbReference type="PANTHER" id="PTHR10730:SF53">
    <property type="entry name" value="GLYCOSYLTRANSFERASE 25 FAMILY MEMBER"/>
    <property type="match status" value="1"/>
</dbReference>
<dbReference type="InterPro" id="IPR002654">
    <property type="entry name" value="Glyco_trans_25"/>
</dbReference>
<dbReference type="PANTHER" id="PTHR10730">
    <property type="entry name" value="PROCOLLAGEN-LYSINE,2-OXOGLUTARATE 5-DIOXYGENASE/GLYCOSYLTRANSFERASE 25 FAMILY MEMBER"/>
    <property type="match status" value="1"/>
</dbReference>
<feature type="transmembrane region" description="Helical" evidence="4">
    <location>
        <begin position="9"/>
        <end position="26"/>
    </location>
</feature>
<evidence type="ECO:0000313" key="7">
    <source>
        <dbReference type="Proteomes" id="UP000789901"/>
    </source>
</evidence>
<proteinExistence type="inferred from homology"/>
<comment type="caution">
    <text evidence="6">The sequence shown here is derived from an EMBL/GenBank/DDBJ whole genome shotgun (WGS) entry which is preliminary data.</text>
</comment>
<evidence type="ECO:0000256" key="1">
    <source>
        <dbReference type="ARBA" id="ARBA00006721"/>
    </source>
</evidence>
<keyword evidence="4" id="KW-1133">Transmembrane helix</keyword>
<dbReference type="Pfam" id="PF01755">
    <property type="entry name" value="Glyco_transf_25"/>
    <property type="match status" value="1"/>
</dbReference>
<evidence type="ECO:0000256" key="4">
    <source>
        <dbReference type="SAM" id="Phobius"/>
    </source>
</evidence>
<dbReference type="EMBL" id="CAJVQB010002081">
    <property type="protein sequence ID" value="CAG8561466.1"/>
    <property type="molecule type" value="Genomic_DNA"/>
</dbReference>
<accession>A0ABN7UFI2</accession>